<dbReference type="GO" id="GO:0003677">
    <property type="term" value="F:DNA binding"/>
    <property type="evidence" value="ECO:0007669"/>
    <property type="project" value="InterPro"/>
</dbReference>
<feature type="compositionally biased region" description="Basic and acidic residues" evidence="1">
    <location>
        <begin position="309"/>
        <end position="320"/>
    </location>
</feature>
<gene>
    <name evidence="2" type="ORF">MM171A01651_0008</name>
</gene>
<dbReference type="GO" id="GO:0006259">
    <property type="term" value="P:DNA metabolic process"/>
    <property type="evidence" value="ECO:0007669"/>
    <property type="project" value="InterPro"/>
</dbReference>
<protein>
    <submittedName>
        <fullName evidence="2">Putative DNA recombination protein</fullName>
    </submittedName>
</protein>
<dbReference type="InterPro" id="IPR018330">
    <property type="entry name" value="RecT_fam"/>
</dbReference>
<proteinExistence type="predicted"/>
<dbReference type="Pfam" id="PF03837">
    <property type="entry name" value="RecT"/>
    <property type="match status" value="1"/>
</dbReference>
<name>A0A6M3LTR1_9ZZZZ</name>
<accession>A0A6M3LTR1</accession>
<dbReference type="AlphaFoldDB" id="A0A6M3LTR1"/>
<reference evidence="2" key="1">
    <citation type="submission" date="2020-03" db="EMBL/GenBank/DDBJ databases">
        <title>The deep terrestrial virosphere.</title>
        <authorList>
            <person name="Holmfeldt K."/>
            <person name="Nilsson E."/>
            <person name="Simone D."/>
            <person name="Lopez-Fernandez M."/>
            <person name="Wu X."/>
            <person name="de Brujin I."/>
            <person name="Lundin D."/>
            <person name="Andersson A."/>
            <person name="Bertilsson S."/>
            <person name="Dopson M."/>
        </authorList>
    </citation>
    <scope>NUCLEOTIDE SEQUENCE</scope>
    <source>
        <strain evidence="2">MM171A01651</strain>
    </source>
</reference>
<feature type="region of interest" description="Disordered" evidence="1">
    <location>
        <begin position="271"/>
        <end position="327"/>
    </location>
</feature>
<dbReference type="EMBL" id="MT143599">
    <property type="protein sequence ID" value="QJA98670.1"/>
    <property type="molecule type" value="Genomic_DNA"/>
</dbReference>
<sequence>MPIYEDDNHTREKLQELRRSNVCAVCKGRLDVFLDVGRGPVRAFLACRSDRSHEGIERIYEPTPFEEEGYGAYNLPARREKMNQEYGEKSTELTRFVGVNTLTKEDAMMVLKTIWPKAPEIEVIKAALICHQYGLNPLRKHLFLIPYKRRKDGVVVGVDWATVIGIQANRLIAHRAGDFSYLDDTPRVMTKEEQTRIFGFVDEGKISAITMLRDSRGNTAPGYGSWPLAKVPHGAEEGNSGLNMAFIRSERNAMDRLFAGEMPQGVEVIDQDYAPSGSDPGEEIGETAEPAQELPTEEGGGTGEAISSTRERESKNREEAAAGEGFTIDPTWLKESFKSLNWSNETAKSFIASQYKVDGKGALAEVLSRLTREQAEEFTEEIKSRLDRQPGLFE</sequence>
<organism evidence="2">
    <name type="scientific">viral metagenome</name>
    <dbReference type="NCBI Taxonomy" id="1070528"/>
    <lineage>
        <taxon>unclassified sequences</taxon>
        <taxon>metagenomes</taxon>
        <taxon>organismal metagenomes</taxon>
    </lineage>
</organism>
<evidence type="ECO:0000256" key="1">
    <source>
        <dbReference type="SAM" id="MobiDB-lite"/>
    </source>
</evidence>
<evidence type="ECO:0000313" key="2">
    <source>
        <dbReference type="EMBL" id="QJA98670.1"/>
    </source>
</evidence>